<gene>
    <name evidence="1" type="ORF">HAX54_032428</name>
</gene>
<reference evidence="1 2" key="1">
    <citation type="journal article" date="2021" name="BMC Genomics">
        <title>Datura genome reveals duplications of psychoactive alkaloid biosynthetic genes and high mutation rate following tissue culture.</title>
        <authorList>
            <person name="Rajewski A."/>
            <person name="Carter-House D."/>
            <person name="Stajich J."/>
            <person name="Litt A."/>
        </authorList>
    </citation>
    <scope>NUCLEOTIDE SEQUENCE [LARGE SCALE GENOMIC DNA]</scope>
    <source>
        <strain evidence="1">AR-01</strain>
    </source>
</reference>
<proteinExistence type="predicted"/>
<comment type="caution">
    <text evidence="1">The sequence shown here is derived from an EMBL/GenBank/DDBJ whole genome shotgun (WGS) entry which is preliminary data.</text>
</comment>
<protein>
    <submittedName>
        <fullName evidence="1">Uncharacterized protein</fullName>
    </submittedName>
</protein>
<dbReference type="Proteomes" id="UP000823775">
    <property type="component" value="Unassembled WGS sequence"/>
</dbReference>
<keyword evidence="2" id="KW-1185">Reference proteome</keyword>
<dbReference type="EMBL" id="JACEIK010004110">
    <property type="protein sequence ID" value="MCD9644250.1"/>
    <property type="molecule type" value="Genomic_DNA"/>
</dbReference>
<name>A0ABS8VE77_DATST</name>
<evidence type="ECO:0000313" key="2">
    <source>
        <dbReference type="Proteomes" id="UP000823775"/>
    </source>
</evidence>
<evidence type="ECO:0000313" key="1">
    <source>
        <dbReference type="EMBL" id="MCD9644250.1"/>
    </source>
</evidence>
<sequence>MGKFDLSVHRSGGSICFEVRRWKGVSSSIEPSLPVAEEEPVDRSEIERALDQLELDKIKEQKDRLAEQISPLIESQKAHLVRSKSAYNANKPNVPKANLWHLRAWLTRAQQSAERNGRENMSIKKKISSIIEGYFK</sequence>
<accession>A0ABS8VE77</accession>
<organism evidence="1 2">
    <name type="scientific">Datura stramonium</name>
    <name type="common">Jimsonweed</name>
    <name type="synonym">Common thornapple</name>
    <dbReference type="NCBI Taxonomy" id="4076"/>
    <lineage>
        <taxon>Eukaryota</taxon>
        <taxon>Viridiplantae</taxon>
        <taxon>Streptophyta</taxon>
        <taxon>Embryophyta</taxon>
        <taxon>Tracheophyta</taxon>
        <taxon>Spermatophyta</taxon>
        <taxon>Magnoliopsida</taxon>
        <taxon>eudicotyledons</taxon>
        <taxon>Gunneridae</taxon>
        <taxon>Pentapetalae</taxon>
        <taxon>asterids</taxon>
        <taxon>lamiids</taxon>
        <taxon>Solanales</taxon>
        <taxon>Solanaceae</taxon>
        <taxon>Solanoideae</taxon>
        <taxon>Datureae</taxon>
        <taxon>Datura</taxon>
    </lineage>
</organism>